<gene>
    <name evidence="3" type="ORF">A2214_02200</name>
</gene>
<reference evidence="3 4" key="1">
    <citation type="journal article" date="2016" name="Nat. Commun.">
        <title>Thousands of microbial genomes shed light on interconnected biogeochemical processes in an aquifer system.</title>
        <authorList>
            <person name="Anantharaman K."/>
            <person name="Brown C.T."/>
            <person name="Hug L.A."/>
            <person name="Sharon I."/>
            <person name="Castelle C.J."/>
            <person name="Probst A.J."/>
            <person name="Thomas B.C."/>
            <person name="Singh A."/>
            <person name="Wilkins M.J."/>
            <person name="Karaoz U."/>
            <person name="Brodie E.L."/>
            <person name="Williams K.H."/>
            <person name="Hubbard S.S."/>
            <person name="Banfield J.F."/>
        </authorList>
    </citation>
    <scope>NUCLEOTIDE SEQUENCE [LARGE SCALE GENOMIC DNA]</scope>
</reference>
<evidence type="ECO:0000259" key="2">
    <source>
        <dbReference type="Pfam" id="PF02481"/>
    </source>
</evidence>
<dbReference type="Proteomes" id="UP000176626">
    <property type="component" value="Unassembled WGS sequence"/>
</dbReference>
<dbReference type="NCBIfam" id="TIGR00732">
    <property type="entry name" value="dprA"/>
    <property type="match status" value="1"/>
</dbReference>
<accession>A0A1G1ZWU0</accession>
<dbReference type="GO" id="GO:0009294">
    <property type="term" value="P:DNA-mediated transformation"/>
    <property type="evidence" value="ECO:0007669"/>
    <property type="project" value="InterPro"/>
</dbReference>
<evidence type="ECO:0000256" key="1">
    <source>
        <dbReference type="ARBA" id="ARBA00006525"/>
    </source>
</evidence>
<comment type="caution">
    <text evidence="3">The sequence shown here is derived from an EMBL/GenBank/DDBJ whole genome shotgun (WGS) entry which is preliminary data.</text>
</comment>
<dbReference type="Pfam" id="PF02481">
    <property type="entry name" value="DNA_processg_A"/>
    <property type="match status" value="1"/>
</dbReference>
<dbReference type="PANTHER" id="PTHR43022:SF1">
    <property type="entry name" value="PROTEIN SMF"/>
    <property type="match status" value="1"/>
</dbReference>
<protein>
    <submittedName>
        <fullName evidence="3">DNA protecting protein DprA</fullName>
    </submittedName>
</protein>
<dbReference type="Gene3D" id="3.40.50.450">
    <property type="match status" value="1"/>
</dbReference>
<proteinExistence type="inferred from homology"/>
<dbReference type="InterPro" id="IPR057666">
    <property type="entry name" value="DrpA_SLOG"/>
</dbReference>
<name>A0A1G1ZWU0_9BACT</name>
<dbReference type="EMBL" id="MHJN01000005">
    <property type="protein sequence ID" value="OGY69083.1"/>
    <property type="molecule type" value="Genomic_DNA"/>
</dbReference>
<dbReference type="AlphaFoldDB" id="A0A1G1ZWU0"/>
<comment type="similarity">
    <text evidence="1">Belongs to the DprA/Smf family.</text>
</comment>
<dbReference type="InterPro" id="IPR003488">
    <property type="entry name" value="DprA"/>
</dbReference>
<organism evidence="3 4">
    <name type="scientific">Candidatus Harrisonbacteria bacterium RIFOXYA1_FULL_48_8</name>
    <dbReference type="NCBI Taxonomy" id="1798411"/>
    <lineage>
        <taxon>Bacteria</taxon>
        <taxon>Candidatus Harrisoniibacteriota</taxon>
    </lineage>
</organism>
<evidence type="ECO:0000313" key="4">
    <source>
        <dbReference type="Proteomes" id="UP000176626"/>
    </source>
</evidence>
<sequence>MNEREAYNVLNILHFGDIFNMNKLRGNFPSWTAAWHALGKKSKLDPETEWGKLEKHGVNLILAGEPDFPAFLNEIPNPPLAIYIKGAPLDEHPKIAIIGTRRATLNGRGIAKNFARNIAGSGITVVSGLALGIDAAAHEGALDAKGKTIAVLANGLDTVYPRQNAALAARILKSGGTLISEYSFGGETLPYRFLERNRIVSGLSSGVVVVEAPEGSGALATANCAVEQNREVFVVPGPLNNANYAGSHNLLRSGARLVARPEDVLDDLNMLADTDAAPLLRFPVENLSKEQKKILSALEGAGEPIGVDKIGELTKMDVSVISRNLTFLLIQSIVKEEGGRYQISK</sequence>
<feature type="domain" description="Smf/DprA SLOG" evidence="2">
    <location>
        <begin position="60"/>
        <end position="268"/>
    </location>
</feature>
<dbReference type="SUPFAM" id="SSF102405">
    <property type="entry name" value="MCP/YpsA-like"/>
    <property type="match status" value="1"/>
</dbReference>
<evidence type="ECO:0000313" key="3">
    <source>
        <dbReference type="EMBL" id="OGY69083.1"/>
    </source>
</evidence>
<dbReference type="PANTHER" id="PTHR43022">
    <property type="entry name" value="PROTEIN SMF"/>
    <property type="match status" value="1"/>
</dbReference>